<evidence type="ECO:0000256" key="1">
    <source>
        <dbReference type="SAM" id="MobiDB-lite"/>
    </source>
</evidence>
<dbReference type="Gramene" id="OPUNC01G16750.1">
    <property type="protein sequence ID" value="OPUNC01G16750.1"/>
    <property type="gene ID" value="OPUNC01G16750"/>
</dbReference>
<feature type="region of interest" description="Disordered" evidence="1">
    <location>
        <begin position="1"/>
        <end position="21"/>
    </location>
</feature>
<reference evidence="2" key="1">
    <citation type="submission" date="2015-04" db="UniProtKB">
        <authorList>
            <consortium name="EnsemblPlants"/>
        </authorList>
    </citation>
    <scope>IDENTIFICATION</scope>
</reference>
<accession>A0A0E0JJ10</accession>
<sequence length="154" mass="15905">MARPLHDVAEGDAGLRLAGPPAHIKPLRHSLRFRGSPTRVRVRVLGGSFRATAGGGRSYPMRKVEAPLSMTMGVVCGKPAKSVSRSGRYPVGMPAGGRGDGLAGGGGGRGEGFGGSLCRCVVLVASSRCLLEKGGEKRSGILTQNPLHFTLNST</sequence>
<organism evidence="2">
    <name type="scientific">Oryza punctata</name>
    <name type="common">Red rice</name>
    <dbReference type="NCBI Taxonomy" id="4537"/>
    <lineage>
        <taxon>Eukaryota</taxon>
        <taxon>Viridiplantae</taxon>
        <taxon>Streptophyta</taxon>
        <taxon>Embryophyta</taxon>
        <taxon>Tracheophyta</taxon>
        <taxon>Spermatophyta</taxon>
        <taxon>Magnoliopsida</taxon>
        <taxon>Liliopsida</taxon>
        <taxon>Poales</taxon>
        <taxon>Poaceae</taxon>
        <taxon>BOP clade</taxon>
        <taxon>Oryzoideae</taxon>
        <taxon>Oryzeae</taxon>
        <taxon>Oryzinae</taxon>
        <taxon>Oryza</taxon>
    </lineage>
</organism>
<reference evidence="2" key="2">
    <citation type="submission" date="2018-05" db="EMBL/GenBank/DDBJ databases">
        <title>OpunRS2 (Oryza punctata Reference Sequence Version 2).</title>
        <authorList>
            <person name="Zhang J."/>
            <person name="Kudrna D."/>
            <person name="Lee S."/>
            <person name="Talag J."/>
            <person name="Welchert J."/>
            <person name="Wing R.A."/>
        </authorList>
    </citation>
    <scope>NUCLEOTIDE SEQUENCE [LARGE SCALE GENOMIC DNA]</scope>
</reference>
<evidence type="ECO:0000313" key="2">
    <source>
        <dbReference type="EnsemblPlants" id="OPUNC01G16750.1"/>
    </source>
</evidence>
<protein>
    <submittedName>
        <fullName evidence="2">Uncharacterized protein</fullName>
    </submittedName>
</protein>
<name>A0A0E0JJ10_ORYPU</name>
<evidence type="ECO:0000313" key="3">
    <source>
        <dbReference type="Proteomes" id="UP000026962"/>
    </source>
</evidence>
<proteinExistence type="predicted"/>
<dbReference type="Proteomes" id="UP000026962">
    <property type="component" value="Chromosome 1"/>
</dbReference>
<dbReference type="EnsemblPlants" id="OPUNC01G16750.1">
    <property type="protein sequence ID" value="OPUNC01G16750.1"/>
    <property type="gene ID" value="OPUNC01G16750"/>
</dbReference>
<dbReference type="AlphaFoldDB" id="A0A0E0JJ10"/>
<keyword evidence="3" id="KW-1185">Reference proteome</keyword>
<dbReference type="HOGENOM" id="CLU_1707151_0_0_1"/>